<dbReference type="RefSeq" id="WP_003778641.1">
    <property type="nucleotide sequence ID" value="NZ_JH992960.1"/>
</dbReference>
<dbReference type="EMBL" id="AGXA01000024">
    <property type="protein sequence ID" value="EKU93153.1"/>
    <property type="molecule type" value="Genomic_DNA"/>
</dbReference>
<keyword evidence="2" id="KW-1185">Reference proteome</keyword>
<name>K9E8Y5_9LACT</name>
<dbReference type="AlphaFoldDB" id="K9E8Y5"/>
<dbReference type="Proteomes" id="UP000009875">
    <property type="component" value="Unassembled WGS sequence"/>
</dbReference>
<accession>K9E8Y5</accession>
<organism evidence="1 2">
    <name type="scientific">Alloiococcus otitis ATCC 51267</name>
    <dbReference type="NCBI Taxonomy" id="883081"/>
    <lineage>
        <taxon>Bacteria</taxon>
        <taxon>Bacillati</taxon>
        <taxon>Bacillota</taxon>
        <taxon>Bacilli</taxon>
        <taxon>Lactobacillales</taxon>
        <taxon>Carnobacteriaceae</taxon>
        <taxon>Alloiococcus</taxon>
    </lineage>
</organism>
<dbReference type="HOGENOM" id="CLU_2314204_0_0_9"/>
<sequence length="99" mass="10867">MKIHVSYKAKNLEEVLQLLQHEEVTVQAGEPTAGDAEVTEEVSYSQEDLTELAVKANKSGKLSQVKKILDQHEIGKISQVPDDLVNVVGQALADLVEEE</sequence>
<proteinExistence type="predicted"/>
<gene>
    <name evidence="1" type="ORF">HMPREF9698_01495</name>
</gene>
<evidence type="ECO:0000313" key="1">
    <source>
        <dbReference type="EMBL" id="EKU93153.1"/>
    </source>
</evidence>
<reference evidence="1 2" key="1">
    <citation type="submission" date="2012-09" db="EMBL/GenBank/DDBJ databases">
        <title>The Genome Sequence of Alloiococcus otitis ATCC 51267.</title>
        <authorList>
            <consortium name="The Broad Institute Genome Sequencing Platform"/>
            <person name="Earl A."/>
            <person name="Ward D."/>
            <person name="Feldgarden M."/>
            <person name="Gevers D."/>
            <person name="Huys G."/>
            <person name="Walker B."/>
            <person name="Young S.K."/>
            <person name="Zeng Q."/>
            <person name="Gargeya S."/>
            <person name="Fitzgerald M."/>
            <person name="Haas B."/>
            <person name="Abouelleil A."/>
            <person name="Alvarado L."/>
            <person name="Arachchi H.M."/>
            <person name="Berlin A.M."/>
            <person name="Chapman S.B."/>
            <person name="Goldberg J."/>
            <person name="Griggs A."/>
            <person name="Gujja S."/>
            <person name="Hansen M."/>
            <person name="Howarth C."/>
            <person name="Imamovic A."/>
            <person name="Larimer J."/>
            <person name="McCowen C."/>
            <person name="Montmayeur A."/>
            <person name="Murphy C."/>
            <person name="Neiman D."/>
            <person name="Pearson M."/>
            <person name="Priest M."/>
            <person name="Roberts A."/>
            <person name="Saif S."/>
            <person name="Shea T."/>
            <person name="Sisk P."/>
            <person name="Sykes S."/>
            <person name="Wortman J."/>
            <person name="Nusbaum C."/>
            <person name="Birren B."/>
        </authorList>
    </citation>
    <scope>NUCLEOTIDE SEQUENCE [LARGE SCALE GENOMIC DNA]</scope>
    <source>
        <strain evidence="1 2">ATCC 51267</strain>
    </source>
</reference>
<protein>
    <submittedName>
        <fullName evidence="1">Uncharacterized protein</fullName>
    </submittedName>
</protein>
<dbReference type="STRING" id="883081.HMPREF9698_01495"/>
<comment type="caution">
    <text evidence="1">The sequence shown here is derived from an EMBL/GenBank/DDBJ whole genome shotgun (WGS) entry which is preliminary data.</text>
</comment>
<evidence type="ECO:0000313" key="2">
    <source>
        <dbReference type="Proteomes" id="UP000009875"/>
    </source>
</evidence>